<dbReference type="SUPFAM" id="SSF52821">
    <property type="entry name" value="Rhodanese/Cell cycle control phosphatase"/>
    <property type="match status" value="1"/>
</dbReference>
<dbReference type="InterPro" id="IPR001763">
    <property type="entry name" value="Rhodanese-like_dom"/>
</dbReference>
<keyword evidence="3" id="KW-1185">Reference proteome</keyword>
<feature type="domain" description="Rhodanese" evidence="1">
    <location>
        <begin position="23"/>
        <end position="111"/>
    </location>
</feature>
<dbReference type="Proteomes" id="UP000503088">
    <property type="component" value="Chromosome"/>
</dbReference>
<sequence length="117" mass="13693">MNPKEPIVHIQASEFAQRYRNSQLNEAVLLDVREEREWKVYHLKEATLIPLSQLPFRMKGLSRDKVLYVYCAHGVRSIYAVQYLWDQGFQHLVHVDGGLAEVSLYLEETDLSTCRKD</sequence>
<proteinExistence type="predicted"/>
<dbReference type="PANTHER" id="PTHR43031">
    <property type="entry name" value="FAD-DEPENDENT OXIDOREDUCTASE"/>
    <property type="match status" value="1"/>
</dbReference>
<dbReference type="InterPro" id="IPR036873">
    <property type="entry name" value="Rhodanese-like_dom_sf"/>
</dbReference>
<evidence type="ECO:0000259" key="1">
    <source>
        <dbReference type="PROSITE" id="PS50206"/>
    </source>
</evidence>
<dbReference type="KEGG" id="kpul:GXN76_07290"/>
<reference evidence="2 3" key="1">
    <citation type="submission" date="2020-01" db="EMBL/GenBank/DDBJ databases">
        <authorList>
            <person name="Gulvik C.A."/>
            <person name="Batra D.G."/>
        </authorList>
    </citation>
    <scope>NUCLEOTIDE SEQUENCE [LARGE SCALE GENOMIC DNA]</scope>
    <source>
        <strain evidence="2 3">W9323</strain>
    </source>
</reference>
<evidence type="ECO:0000313" key="3">
    <source>
        <dbReference type="Proteomes" id="UP000503088"/>
    </source>
</evidence>
<name>A0A7D4CME6_9BACL</name>
<dbReference type="SMART" id="SM00450">
    <property type="entry name" value="RHOD"/>
    <property type="match status" value="1"/>
</dbReference>
<dbReference type="PROSITE" id="PS50206">
    <property type="entry name" value="RHODANESE_3"/>
    <property type="match status" value="1"/>
</dbReference>
<protein>
    <submittedName>
        <fullName evidence="2">Rhodanese-like domain-containing protein</fullName>
    </submittedName>
</protein>
<dbReference type="CDD" id="cd00158">
    <property type="entry name" value="RHOD"/>
    <property type="match status" value="1"/>
</dbReference>
<dbReference type="Gene3D" id="3.40.250.10">
    <property type="entry name" value="Rhodanese-like domain"/>
    <property type="match status" value="1"/>
</dbReference>
<dbReference type="RefSeq" id="WP_173221864.1">
    <property type="nucleotide sequence ID" value="NZ_CP048104.1"/>
</dbReference>
<dbReference type="Pfam" id="PF00581">
    <property type="entry name" value="Rhodanese"/>
    <property type="match status" value="1"/>
</dbReference>
<dbReference type="EMBL" id="CP048104">
    <property type="protein sequence ID" value="QKG84298.1"/>
    <property type="molecule type" value="Genomic_DNA"/>
</dbReference>
<gene>
    <name evidence="2" type="ORF">GXN76_07290</name>
</gene>
<evidence type="ECO:0000313" key="2">
    <source>
        <dbReference type="EMBL" id="QKG84298.1"/>
    </source>
</evidence>
<dbReference type="AlphaFoldDB" id="A0A7D4CME6"/>
<dbReference type="InterPro" id="IPR050229">
    <property type="entry name" value="GlpE_sulfurtransferase"/>
</dbReference>
<accession>A0A7D4CME6</accession>
<dbReference type="PANTHER" id="PTHR43031:SF17">
    <property type="entry name" value="SULFURTRANSFERASE YTWF-RELATED"/>
    <property type="match status" value="1"/>
</dbReference>
<organism evidence="2 3">
    <name type="scientific">Kroppenstedtia pulmonis</name>
    <dbReference type="NCBI Taxonomy" id="1380685"/>
    <lineage>
        <taxon>Bacteria</taxon>
        <taxon>Bacillati</taxon>
        <taxon>Bacillota</taxon>
        <taxon>Bacilli</taxon>
        <taxon>Bacillales</taxon>
        <taxon>Thermoactinomycetaceae</taxon>
        <taxon>Kroppenstedtia</taxon>
    </lineage>
</organism>